<dbReference type="PROSITE" id="PS00695">
    <property type="entry name" value="ENT_VIR_OMP_2"/>
    <property type="match status" value="1"/>
</dbReference>
<evidence type="ECO:0000256" key="1">
    <source>
        <dbReference type="ARBA" id="ARBA00004571"/>
    </source>
</evidence>
<evidence type="ECO:0000313" key="7">
    <source>
        <dbReference type="EMBL" id="MFJ5430717.1"/>
    </source>
</evidence>
<dbReference type="PANTHER" id="PTHR35892:SF2">
    <property type="entry name" value="OUTER MEMBRANE PROTEIN PAGN"/>
    <property type="match status" value="1"/>
</dbReference>
<dbReference type="Pfam" id="PF13505">
    <property type="entry name" value="OMP_b-brl"/>
    <property type="match status" value="1"/>
</dbReference>
<evidence type="ECO:0000259" key="6">
    <source>
        <dbReference type="Pfam" id="PF13505"/>
    </source>
</evidence>
<accession>A0ABW8GDR4</accession>
<protein>
    <submittedName>
        <fullName evidence="7">Ail/Lom family outer membrane beta-barrel protein</fullName>
    </submittedName>
</protein>
<keyword evidence="4" id="KW-0732">Signal</keyword>
<keyword evidence="5" id="KW-0472">Membrane</keyword>
<dbReference type="PRINTS" id="PR00316">
    <property type="entry name" value="ENTEROVIROMP"/>
</dbReference>
<dbReference type="SUPFAM" id="SSF56925">
    <property type="entry name" value="OMPA-like"/>
    <property type="match status" value="1"/>
</dbReference>
<dbReference type="Proteomes" id="UP001617689">
    <property type="component" value="Unassembled WGS sequence"/>
</dbReference>
<evidence type="ECO:0000256" key="4">
    <source>
        <dbReference type="ARBA" id="ARBA00022729"/>
    </source>
</evidence>
<evidence type="ECO:0000256" key="2">
    <source>
        <dbReference type="ARBA" id="ARBA00022452"/>
    </source>
</evidence>
<sequence>MFKNKTDFTSPYLNVNLCATNIRDTCIFALLKPSFYSNMEDVSIMKKTTLLLSTLIACAMGMSAAQATQTVSLGYAQAKVDDFKDPKGITAKYHYQGDSALGIIGSFTYVSAEQTEYYQNASSDVYKLKYYSLMAGPSYRFNDYVSVYGLAGIGRGKSSWEEGDFVRESGSESKSSFAYGAGIQITPVANWAIDIGYEGTKIYETRVDAFNVGVGYRF</sequence>
<dbReference type="InterPro" id="IPR011250">
    <property type="entry name" value="OMP/PagP_B-barrel"/>
</dbReference>
<dbReference type="InterPro" id="IPR000758">
    <property type="entry name" value="Enterovir_OMP"/>
</dbReference>
<name>A0ABW8GDR4_9GAMM</name>
<feature type="domain" description="Outer membrane protein beta-barrel" evidence="6">
    <location>
        <begin position="55"/>
        <end position="218"/>
    </location>
</feature>
<evidence type="ECO:0000256" key="3">
    <source>
        <dbReference type="ARBA" id="ARBA00022692"/>
    </source>
</evidence>
<proteinExistence type="predicted"/>
<keyword evidence="3" id="KW-0812">Transmembrane</keyword>
<reference evidence="7 8" key="1">
    <citation type="submission" date="2024-10" db="EMBL/GenBank/DDBJ databases">
        <authorList>
            <person name="Lu C.-H."/>
        </authorList>
    </citation>
    <scope>NUCLEOTIDE SEQUENCE [LARGE SCALE GENOMIC DNA]</scope>
    <source>
        <strain evidence="7 8">22ZTDG03-2</strain>
    </source>
</reference>
<comment type="subcellular location">
    <subcellularLocation>
        <location evidence="1">Cell outer membrane</location>
        <topology evidence="1">Multi-pass membrane protein</topology>
    </subcellularLocation>
</comment>
<dbReference type="EMBL" id="JBIXLL010000010">
    <property type="protein sequence ID" value="MFJ5430717.1"/>
    <property type="molecule type" value="Genomic_DNA"/>
</dbReference>
<dbReference type="InterPro" id="IPR027385">
    <property type="entry name" value="Beta-barrel_OMP"/>
</dbReference>
<organism evidence="7 8">
    <name type="scientific">Pectobacterium actinidiae</name>
    <dbReference type="NCBI Taxonomy" id="1507808"/>
    <lineage>
        <taxon>Bacteria</taxon>
        <taxon>Pseudomonadati</taxon>
        <taxon>Pseudomonadota</taxon>
        <taxon>Gammaproteobacteria</taxon>
        <taxon>Enterobacterales</taxon>
        <taxon>Pectobacteriaceae</taxon>
        <taxon>Pectobacterium</taxon>
    </lineage>
</organism>
<keyword evidence="8" id="KW-1185">Reference proteome</keyword>
<gene>
    <name evidence="7" type="ORF">ACIPUP_16345</name>
</gene>
<comment type="caution">
    <text evidence="7">The sequence shown here is derived from an EMBL/GenBank/DDBJ whole genome shotgun (WGS) entry which is preliminary data.</text>
</comment>
<dbReference type="InterPro" id="IPR051723">
    <property type="entry name" value="Bact_OM_Invasion-Related"/>
</dbReference>
<keyword evidence="2" id="KW-1134">Transmembrane beta strand</keyword>
<evidence type="ECO:0000256" key="5">
    <source>
        <dbReference type="ARBA" id="ARBA00023136"/>
    </source>
</evidence>
<dbReference type="Gene3D" id="2.40.160.20">
    <property type="match status" value="1"/>
</dbReference>
<evidence type="ECO:0000313" key="8">
    <source>
        <dbReference type="Proteomes" id="UP001617689"/>
    </source>
</evidence>
<dbReference type="PANTHER" id="PTHR35892">
    <property type="entry name" value="OUTER MEMBRANE PROTEIN PAGN-RELATED"/>
    <property type="match status" value="1"/>
</dbReference>